<feature type="transmembrane region" description="Helical" evidence="1">
    <location>
        <begin position="117"/>
        <end position="138"/>
    </location>
</feature>
<feature type="transmembrane region" description="Helical" evidence="1">
    <location>
        <begin position="84"/>
        <end position="105"/>
    </location>
</feature>
<protein>
    <submittedName>
        <fullName evidence="2">Uncharacterized protein</fullName>
    </submittedName>
</protein>
<dbReference type="AlphaFoldDB" id="A0A6J4QKR7"/>
<name>A0A6J4QKR7_9ACTN</name>
<organism evidence="2">
    <name type="scientific">uncultured Rubrobacteraceae bacterium</name>
    <dbReference type="NCBI Taxonomy" id="349277"/>
    <lineage>
        <taxon>Bacteria</taxon>
        <taxon>Bacillati</taxon>
        <taxon>Actinomycetota</taxon>
        <taxon>Rubrobacteria</taxon>
        <taxon>Rubrobacterales</taxon>
        <taxon>Rubrobacteraceae</taxon>
        <taxon>environmental samples</taxon>
    </lineage>
</organism>
<proteinExistence type="predicted"/>
<evidence type="ECO:0000313" key="2">
    <source>
        <dbReference type="EMBL" id="CAA9439963.1"/>
    </source>
</evidence>
<keyword evidence="1" id="KW-1133">Transmembrane helix</keyword>
<feature type="transmembrane region" description="Helical" evidence="1">
    <location>
        <begin position="20"/>
        <end position="40"/>
    </location>
</feature>
<keyword evidence="1" id="KW-0472">Membrane</keyword>
<dbReference type="EMBL" id="CADCUZ010000169">
    <property type="protein sequence ID" value="CAA9439963.1"/>
    <property type="molecule type" value="Genomic_DNA"/>
</dbReference>
<keyword evidence="1" id="KW-0812">Transmembrane</keyword>
<feature type="transmembrane region" description="Helical" evidence="1">
    <location>
        <begin position="52"/>
        <end position="72"/>
    </location>
</feature>
<sequence>MNPLGIEALRSVLGPLDTLLTMGYFGVLFASASSLVIRFRRSRGKERQQIKWLACAASVVRTWFLTNGWVVAAVSPFSGVKESGLVDGLLLAAVPIAVGIAVLRYRLYDIELIINRALVYGALTVALASVYVRSVGSLQSALRALTGPESTLRVVACNLSIAALLSREREAREEGRFPLFPLSSKRFRERPQEEMEELRLARERERAERHRAVMYTNLGSGVVAHKDGALELTWRAGEGVGQVCALPRCTAPATTS</sequence>
<evidence type="ECO:0000256" key="1">
    <source>
        <dbReference type="SAM" id="Phobius"/>
    </source>
</evidence>
<reference evidence="2" key="1">
    <citation type="submission" date="2020-02" db="EMBL/GenBank/DDBJ databases">
        <authorList>
            <person name="Meier V. D."/>
        </authorList>
    </citation>
    <scope>NUCLEOTIDE SEQUENCE</scope>
    <source>
        <strain evidence="2">AVDCRST_MAG55</strain>
    </source>
</reference>
<gene>
    <name evidence="2" type="ORF">AVDCRST_MAG55-3346</name>
</gene>
<accession>A0A6J4QKR7</accession>